<dbReference type="AlphaFoldDB" id="A0A7R9SZZ8"/>
<accession>A0A7R9SZZ8</accession>
<dbReference type="InterPro" id="IPR003226">
    <property type="entry name" value="MYG1_exonuclease"/>
</dbReference>
<organism evidence="2">
    <name type="scientific">Ostreococcus sp. 'lucimarinus'</name>
    <dbReference type="NCBI Taxonomy" id="242159"/>
    <lineage>
        <taxon>Eukaryota</taxon>
        <taxon>Viridiplantae</taxon>
        <taxon>Chlorophyta</taxon>
        <taxon>Mamiellophyceae</taxon>
        <taxon>Mamiellales</taxon>
        <taxon>Bathycoccaceae</taxon>
        <taxon>Ostreococcus</taxon>
    </lineage>
</organism>
<dbReference type="PANTHER" id="PTHR11215:SF1">
    <property type="entry name" value="MYG1 EXONUCLEASE"/>
    <property type="match status" value="1"/>
</dbReference>
<reference evidence="2" key="1">
    <citation type="submission" date="2021-01" db="EMBL/GenBank/DDBJ databases">
        <authorList>
            <person name="Corre E."/>
            <person name="Pelletier E."/>
            <person name="Niang G."/>
            <person name="Scheremetjew M."/>
            <person name="Finn R."/>
            <person name="Kale V."/>
            <person name="Holt S."/>
            <person name="Cochrane G."/>
            <person name="Meng A."/>
            <person name="Brown T."/>
            <person name="Cohen L."/>
        </authorList>
    </citation>
    <scope>NUCLEOTIDE SEQUENCE</scope>
    <source>
        <strain evidence="2">Clade-A-BCC118000</strain>
    </source>
</reference>
<evidence type="ECO:0000256" key="1">
    <source>
        <dbReference type="ARBA" id="ARBA00010105"/>
    </source>
</evidence>
<proteinExistence type="inferred from homology"/>
<gene>
    <name evidence="2" type="ORF">OLUC0939_LOCUS1189</name>
</gene>
<name>A0A7R9SZZ8_9CHLO</name>
<sequence length="337" mass="37706">MTNEAKRTKAQTTIATHDGAFHCDEALGCHLLRRTRAFAGAAIDRSRDGERWAKADVVIDVGAVYDAEKRLYDHHQREFAETFGRGFGTKLSSAGLVYKHYGEEIVREALTRAKRGEAPDEKTVEKIYVKMYEEFIEGVDAIDNGVNMYDTDAKAKYKDNTGLSARVKRLNPAWDEPNSPEKQMEQFEKAVALTGGEFDDVLEYYASKWLPARSHVESALDKAKSVHESGEILYLETFCPWKEHLYELEAERQMTTLPKFVLWQDPKGFRVSTISLSPSSFEFRKGLPTAWRGLRDDDLSKASGIPGCVFIHAAGFIGGNATYDGALAMAVAGLQMD</sequence>
<protein>
    <recommendedName>
        <fullName evidence="3">Metal-dependent protein hydrolase</fullName>
    </recommendedName>
</protein>
<dbReference type="EMBL" id="HBDX01001368">
    <property type="protein sequence ID" value="CAD8220470.1"/>
    <property type="molecule type" value="Transcribed_RNA"/>
</dbReference>
<dbReference type="OMA" id="FHCDEVV"/>
<dbReference type="PANTHER" id="PTHR11215">
    <property type="entry name" value="METAL DEPENDENT HYDROLASE - RELATED"/>
    <property type="match status" value="1"/>
</dbReference>
<dbReference type="GO" id="GO:0005737">
    <property type="term" value="C:cytoplasm"/>
    <property type="evidence" value="ECO:0007669"/>
    <property type="project" value="TreeGrafter"/>
</dbReference>
<comment type="similarity">
    <text evidence="1">Belongs to the MYG1 family.</text>
</comment>
<dbReference type="Pfam" id="PF03690">
    <property type="entry name" value="MYG1_exonuc"/>
    <property type="match status" value="1"/>
</dbReference>
<evidence type="ECO:0008006" key="3">
    <source>
        <dbReference type="Google" id="ProtNLM"/>
    </source>
</evidence>
<evidence type="ECO:0000313" key="2">
    <source>
        <dbReference type="EMBL" id="CAD8220470.1"/>
    </source>
</evidence>
<dbReference type="GO" id="GO:0005634">
    <property type="term" value="C:nucleus"/>
    <property type="evidence" value="ECO:0007669"/>
    <property type="project" value="TreeGrafter"/>
</dbReference>